<dbReference type="PROSITE" id="PS50893">
    <property type="entry name" value="ABC_TRANSPORTER_2"/>
    <property type="match status" value="1"/>
</dbReference>
<proteinExistence type="predicted"/>
<dbReference type="SUPFAM" id="SSF52540">
    <property type="entry name" value="P-loop containing nucleoside triphosphate hydrolases"/>
    <property type="match status" value="1"/>
</dbReference>
<evidence type="ECO:0000259" key="4">
    <source>
        <dbReference type="PROSITE" id="PS50893"/>
    </source>
</evidence>
<dbReference type="Gene3D" id="3.40.50.300">
    <property type="entry name" value="P-loop containing nucleotide triphosphate hydrolases"/>
    <property type="match status" value="1"/>
</dbReference>
<dbReference type="AlphaFoldDB" id="A0A6N2T6Y1"/>
<keyword evidence="2" id="KW-0547">Nucleotide-binding</keyword>
<name>A0A6N2T6Y1_9FIRM</name>
<feature type="domain" description="ABC transporter" evidence="4">
    <location>
        <begin position="5"/>
        <end position="231"/>
    </location>
</feature>
<dbReference type="RefSeq" id="WP_156329073.1">
    <property type="nucleotide sequence ID" value="NZ_CACRSW010000023.1"/>
</dbReference>
<dbReference type="PANTHER" id="PTHR42939:SF3">
    <property type="entry name" value="ABC TRANSPORTER ATP-BINDING COMPONENT"/>
    <property type="match status" value="1"/>
</dbReference>
<reference evidence="5" key="1">
    <citation type="submission" date="2019-11" db="EMBL/GenBank/DDBJ databases">
        <authorList>
            <person name="Feng L."/>
        </authorList>
    </citation>
    <scope>NUCLEOTIDE SEQUENCE</scope>
    <source>
        <strain evidence="5">AvaginalisLFYP127</strain>
    </source>
</reference>
<evidence type="ECO:0000313" key="5">
    <source>
        <dbReference type="EMBL" id="VYT01237.1"/>
    </source>
</evidence>
<dbReference type="CDD" id="cd03230">
    <property type="entry name" value="ABC_DR_subfamily_A"/>
    <property type="match status" value="1"/>
</dbReference>
<evidence type="ECO:0000256" key="1">
    <source>
        <dbReference type="ARBA" id="ARBA00022448"/>
    </source>
</evidence>
<accession>A0A6N2T6Y1</accession>
<keyword evidence="1" id="KW-0813">Transport</keyword>
<dbReference type="SMART" id="SM00382">
    <property type="entry name" value="AAA"/>
    <property type="match status" value="1"/>
</dbReference>
<dbReference type="Pfam" id="PF00005">
    <property type="entry name" value="ABC_tran"/>
    <property type="match status" value="1"/>
</dbReference>
<dbReference type="GO" id="GO:0016887">
    <property type="term" value="F:ATP hydrolysis activity"/>
    <property type="evidence" value="ECO:0007669"/>
    <property type="project" value="InterPro"/>
</dbReference>
<dbReference type="InterPro" id="IPR027417">
    <property type="entry name" value="P-loop_NTPase"/>
</dbReference>
<dbReference type="PANTHER" id="PTHR42939">
    <property type="entry name" value="ABC TRANSPORTER ATP-BINDING PROTEIN ALBC-RELATED"/>
    <property type="match status" value="1"/>
</dbReference>
<dbReference type="GO" id="GO:0005524">
    <property type="term" value="F:ATP binding"/>
    <property type="evidence" value="ECO:0007669"/>
    <property type="project" value="UniProtKB-KW"/>
</dbReference>
<evidence type="ECO:0000256" key="3">
    <source>
        <dbReference type="ARBA" id="ARBA00022840"/>
    </source>
</evidence>
<dbReference type="InterPro" id="IPR003593">
    <property type="entry name" value="AAA+_ATPase"/>
</dbReference>
<protein>
    <submittedName>
        <fullName evidence="5">ABC transporter ATP-binding protein YtrB</fullName>
    </submittedName>
</protein>
<organism evidence="5">
    <name type="scientific">Anaerococcus vaginalis</name>
    <dbReference type="NCBI Taxonomy" id="33037"/>
    <lineage>
        <taxon>Bacteria</taxon>
        <taxon>Bacillati</taxon>
        <taxon>Bacillota</taxon>
        <taxon>Tissierellia</taxon>
        <taxon>Tissierellales</taxon>
        <taxon>Peptoniphilaceae</taxon>
        <taxon>Anaerococcus</taxon>
    </lineage>
</organism>
<evidence type="ECO:0000256" key="2">
    <source>
        <dbReference type="ARBA" id="ARBA00022741"/>
    </source>
</evidence>
<dbReference type="InterPro" id="IPR051782">
    <property type="entry name" value="ABC_Transporter_VariousFunc"/>
</dbReference>
<dbReference type="InterPro" id="IPR003439">
    <property type="entry name" value="ABC_transporter-like_ATP-bd"/>
</dbReference>
<gene>
    <name evidence="5" type="primary">ytrB_1</name>
    <name evidence="5" type="ORF">AVLFYP127_00510</name>
</gene>
<dbReference type="EMBL" id="CACRSW010000023">
    <property type="protein sequence ID" value="VYT01237.1"/>
    <property type="molecule type" value="Genomic_DNA"/>
</dbReference>
<keyword evidence="3 5" id="KW-0067">ATP-binding</keyword>
<sequence>MNDILKIKSLSKSLNDFYLGPLDLNIKRGSIVGYIGENGAGKSTTIKLILGDMKKDSGEIYIFGKKIEDLTEDEKKKIAFVFEDFFFPQEMNIKEVEKFHSMYYGNFWEKETFDRLLKRFNLPEKKKVSSFSRGMKMKLSLILALSHKAELLILDEATSGLDPVARDDILDILLEFIQDENKSIMISSHILSDLEKIADEIAFLHRGKLIFVENKDKLKEDYGLVSLSKEEFESLDKNSIIAVRDHKFGKECLVKKELIPQNLEVENVSIEEIMVYMIKEKYNESIDI</sequence>